<dbReference type="SMART" id="SM00406">
    <property type="entry name" value="IGv"/>
    <property type="match status" value="1"/>
</dbReference>
<dbReference type="InterPro" id="IPR013106">
    <property type="entry name" value="Ig_V-set"/>
</dbReference>
<protein>
    <recommendedName>
        <fullName evidence="8">Ig-like domain-containing protein</fullName>
    </recommendedName>
</protein>
<dbReference type="InterPro" id="IPR036179">
    <property type="entry name" value="Ig-like_dom_sf"/>
</dbReference>
<comment type="caution">
    <text evidence="9">The sequence shown here is derived from an EMBL/GenBank/DDBJ whole genome shotgun (WGS) entry which is preliminary data.</text>
</comment>
<feature type="compositionally biased region" description="Pro residues" evidence="7">
    <location>
        <begin position="55"/>
        <end position="64"/>
    </location>
</feature>
<dbReference type="InterPro" id="IPR013783">
    <property type="entry name" value="Ig-like_fold"/>
</dbReference>
<dbReference type="GO" id="GO:1903037">
    <property type="term" value="P:regulation of leukocyte cell-cell adhesion"/>
    <property type="evidence" value="ECO:0007669"/>
    <property type="project" value="UniProtKB-ARBA"/>
</dbReference>
<dbReference type="FunFam" id="2.60.40.10:FF:000142">
    <property type="entry name" value="V-set domain-containing T-cell activation inhibitor 1"/>
    <property type="match status" value="1"/>
</dbReference>
<dbReference type="InterPro" id="IPR007110">
    <property type="entry name" value="Ig-like_dom"/>
</dbReference>
<keyword evidence="6" id="KW-0393">Immunoglobulin domain</keyword>
<dbReference type="GO" id="GO:0001817">
    <property type="term" value="P:regulation of cytokine production"/>
    <property type="evidence" value="ECO:0007669"/>
    <property type="project" value="TreeGrafter"/>
</dbReference>
<dbReference type="GO" id="GO:0050852">
    <property type="term" value="P:T cell receptor signaling pathway"/>
    <property type="evidence" value="ECO:0007669"/>
    <property type="project" value="TreeGrafter"/>
</dbReference>
<keyword evidence="4" id="KW-1015">Disulfide bond</keyword>
<dbReference type="EMBL" id="JAHKSW010000003">
    <property type="protein sequence ID" value="KAG7334547.1"/>
    <property type="molecule type" value="Genomic_DNA"/>
</dbReference>
<keyword evidence="3" id="KW-0472">Membrane</keyword>
<dbReference type="Pfam" id="PF07686">
    <property type="entry name" value="V-set"/>
    <property type="match status" value="1"/>
</dbReference>
<organism evidence="9 10">
    <name type="scientific">Hemibagrus wyckioides</name>
    <dbReference type="NCBI Taxonomy" id="337641"/>
    <lineage>
        <taxon>Eukaryota</taxon>
        <taxon>Metazoa</taxon>
        <taxon>Chordata</taxon>
        <taxon>Craniata</taxon>
        <taxon>Vertebrata</taxon>
        <taxon>Euteleostomi</taxon>
        <taxon>Actinopterygii</taxon>
        <taxon>Neopterygii</taxon>
        <taxon>Teleostei</taxon>
        <taxon>Ostariophysi</taxon>
        <taxon>Siluriformes</taxon>
        <taxon>Bagridae</taxon>
        <taxon>Hemibagrus</taxon>
    </lineage>
</organism>
<dbReference type="PANTHER" id="PTHR24100:SF145">
    <property type="entry name" value="CD276 ANTIGEN"/>
    <property type="match status" value="1"/>
</dbReference>
<evidence type="ECO:0000256" key="2">
    <source>
        <dbReference type="ARBA" id="ARBA00022729"/>
    </source>
</evidence>
<dbReference type="GO" id="GO:0009897">
    <property type="term" value="C:external side of plasma membrane"/>
    <property type="evidence" value="ECO:0007669"/>
    <property type="project" value="TreeGrafter"/>
</dbReference>
<accession>A0A9D3P8S8</accession>
<keyword evidence="10" id="KW-1185">Reference proteome</keyword>
<keyword evidence="5" id="KW-0325">Glycoprotein</keyword>
<comment type="subcellular location">
    <subcellularLocation>
        <location evidence="1">Membrane</location>
    </subcellularLocation>
</comment>
<evidence type="ECO:0000256" key="3">
    <source>
        <dbReference type="ARBA" id="ARBA00023136"/>
    </source>
</evidence>
<evidence type="ECO:0000256" key="6">
    <source>
        <dbReference type="ARBA" id="ARBA00023319"/>
    </source>
</evidence>
<dbReference type="InterPro" id="IPR053896">
    <property type="entry name" value="BTN3A2-like_Ig-C"/>
</dbReference>
<dbReference type="PANTHER" id="PTHR24100">
    <property type="entry name" value="BUTYROPHILIN"/>
    <property type="match status" value="1"/>
</dbReference>
<dbReference type="AlphaFoldDB" id="A0A9D3P8S8"/>
<evidence type="ECO:0000256" key="1">
    <source>
        <dbReference type="ARBA" id="ARBA00004370"/>
    </source>
</evidence>
<evidence type="ECO:0000256" key="5">
    <source>
        <dbReference type="ARBA" id="ARBA00023180"/>
    </source>
</evidence>
<evidence type="ECO:0000313" key="9">
    <source>
        <dbReference type="EMBL" id="KAG7334547.1"/>
    </source>
</evidence>
<dbReference type="GO" id="GO:0005102">
    <property type="term" value="F:signaling receptor binding"/>
    <property type="evidence" value="ECO:0007669"/>
    <property type="project" value="TreeGrafter"/>
</dbReference>
<dbReference type="GO" id="GO:0050863">
    <property type="term" value="P:regulation of T cell activation"/>
    <property type="evidence" value="ECO:0007669"/>
    <property type="project" value="UniProtKB-ARBA"/>
</dbReference>
<dbReference type="Gene3D" id="2.60.40.10">
    <property type="entry name" value="Immunoglobulins"/>
    <property type="match status" value="2"/>
</dbReference>
<evidence type="ECO:0000313" key="10">
    <source>
        <dbReference type="Proteomes" id="UP000824219"/>
    </source>
</evidence>
<name>A0A9D3P8S8_9TELE</name>
<dbReference type="Pfam" id="PF22705">
    <property type="entry name" value="C2-set_3"/>
    <property type="match status" value="1"/>
</dbReference>
<dbReference type="InterPro" id="IPR003599">
    <property type="entry name" value="Ig_sub"/>
</dbReference>
<dbReference type="PROSITE" id="PS50835">
    <property type="entry name" value="IG_LIKE"/>
    <property type="match status" value="1"/>
</dbReference>
<gene>
    <name evidence="9" type="ORF">KOW79_002954</name>
</gene>
<proteinExistence type="predicted"/>
<reference evidence="9 10" key="1">
    <citation type="submission" date="2021-06" db="EMBL/GenBank/DDBJ databases">
        <title>Chromosome-level genome assembly of the red-tail catfish (Hemibagrus wyckioides).</title>
        <authorList>
            <person name="Shao F."/>
        </authorList>
    </citation>
    <scope>NUCLEOTIDE SEQUENCE [LARGE SCALE GENOMIC DNA]</scope>
    <source>
        <strain evidence="9">EC202008001</strain>
        <tissue evidence="9">Blood</tissue>
    </source>
</reference>
<evidence type="ECO:0000256" key="7">
    <source>
        <dbReference type="SAM" id="MobiDB-lite"/>
    </source>
</evidence>
<dbReference type="InterPro" id="IPR003598">
    <property type="entry name" value="Ig_sub2"/>
</dbReference>
<dbReference type="Proteomes" id="UP000824219">
    <property type="component" value="Linkage Group LG03"/>
</dbReference>
<feature type="domain" description="Ig-like" evidence="8">
    <location>
        <begin position="142"/>
        <end position="241"/>
    </location>
</feature>
<keyword evidence="2" id="KW-0732">Signal</keyword>
<dbReference type="SUPFAM" id="SSF48726">
    <property type="entry name" value="Immunoglobulin"/>
    <property type="match status" value="1"/>
</dbReference>
<sequence>MTNKVIKVVSAVCCRCNILLHGTHRALGEDPDSMLTHYLLQMDRLRSVESIMSPAEPPAGLPAPEPHKNQQEPQQIKRSQSMVLLPHFTSVSITGAETETQKPTIYISESFTMRQHTPVNTSMRGAEFEISVPTGVQLGVYGEAVLLSCTFPVSGQWDPDSSVIMWQRQLEVVHSFYHGRDQPQYQSRRYANRTSLFHQEMKKGNASLRLDRITLEDAGEYTCSVSTRLGSQRKSFPLKVAAFYPEPRLHISVLSDGHVEVLVTSEGGFPSPSLQWLMGNASDVTDQTHTQLRQDQHTHLYSVNSKLNLSGTVNSSITFIMKNPDLEQEIRRNIDLFSENGGFDQSRQRAGLIVLSVVGSRH</sequence>
<dbReference type="SMART" id="SM00409">
    <property type="entry name" value="IG"/>
    <property type="match status" value="1"/>
</dbReference>
<evidence type="ECO:0000256" key="4">
    <source>
        <dbReference type="ARBA" id="ARBA00023157"/>
    </source>
</evidence>
<feature type="region of interest" description="Disordered" evidence="7">
    <location>
        <begin position="53"/>
        <end position="76"/>
    </location>
</feature>
<dbReference type="InterPro" id="IPR050504">
    <property type="entry name" value="IgSF_BTN/MOG"/>
</dbReference>
<evidence type="ECO:0000259" key="8">
    <source>
        <dbReference type="PROSITE" id="PS50835"/>
    </source>
</evidence>
<dbReference type="OrthoDB" id="9898017at2759"/>
<dbReference type="SMART" id="SM00408">
    <property type="entry name" value="IGc2"/>
    <property type="match status" value="1"/>
</dbReference>